<dbReference type="EMBL" id="JBHSBB010000027">
    <property type="protein sequence ID" value="MFC4035454.1"/>
    <property type="molecule type" value="Genomic_DNA"/>
</dbReference>
<dbReference type="RefSeq" id="WP_386435426.1">
    <property type="nucleotide sequence ID" value="NZ_JBHSBB010000027.1"/>
</dbReference>
<feature type="domain" description="N-acetyltransferase" evidence="1">
    <location>
        <begin position="24"/>
        <end position="180"/>
    </location>
</feature>
<evidence type="ECO:0000313" key="3">
    <source>
        <dbReference type="Proteomes" id="UP001595765"/>
    </source>
</evidence>
<organism evidence="2 3">
    <name type="scientific">Streptomyces polygonati</name>
    <dbReference type="NCBI Taxonomy" id="1617087"/>
    <lineage>
        <taxon>Bacteria</taxon>
        <taxon>Bacillati</taxon>
        <taxon>Actinomycetota</taxon>
        <taxon>Actinomycetes</taxon>
        <taxon>Kitasatosporales</taxon>
        <taxon>Streptomycetaceae</taxon>
        <taxon>Streptomyces</taxon>
    </lineage>
</organism>
<name>A0ABV8HX00_9ACTN</name>
<gene>
    <name evidence="2" type="ORF">ACFO3J_28880</name>
</gene>
<dbReference type="PROSITE" id="PS51186">
    <property type="entry name" value="GNAT"/>
    <property type="match status" value="1"/>
</dbReference>
<accession>A0ABV8HX00</accession>
<keyword evidence="3" id="KW-1185">Reference proteome</keyword>
<reference evidence="3" key="1">
    <citation type="journal article" date="2019" name="Int. J. Syst. Evol. Microbiol.">
        <title>The Global Catalogue of Microorganisms (GCM) 10K type strain sequencing project: providing services to taxonomists for standard genome sequencing and annotation.</title>
        <authorList>
            <consortium name="The Broad Institute Genomics Platform"/>
            <consortium name="The Broad Institute Genome Sequencing Center for Infectious Disease"/>
            <person name="Wu L."/>
            <person name="Ma J."/>
        </authorList>
    </citation>
    <scope>NUCLEOTIDE SEQUENCE [LARGE SCALE GENOMIC DNA]</scope>
    <source>
        <strain evidence="3">CGMCC 4.7237</strain>
    </source>
</reference>
<dbReference type="PANTHER" id="PTHR39173:SF1">
    <property type="entry name" value="ACETYLTRANSFERASE"/>
    <property type="match status" value="1"/>
</dbReference>
<dbReference type="Gene3D" id="3.40.630.30">
    <property type="match status" value="1"/>
</dbReference>
<comment type="caution">
    <text evidence="2">The sequence shown here is derived from an EMBL/GenBank/DDBJ whole genome shotgun (WGS) entry which is preliminary data.</text>
</comment>
<sequence>MPQLIAPDVRVHASFLAVMAEFTAEGRGDVADESMVGRDLRLWSHRWQDPAVFAEYVAALLADGDPDRPRTDGRVPCTNLWWAEGDEMLGRIAIRHRLNDFLREYGGHIGYDMRPSARRRGHATAMLRAALAPTAALGIDEALITCDTTNVASRKVIEACGGVYEDTRGGKLRYWVPTAP</sequence>
<protein>
    <submittedName>
        <fullName evidence="2">GNAT family N-acetyltransferase</fullName>
    </submittedName>
</protein>
<evidence type="ECO:0000259" key="1">
    <source>
        <dbReference type="PROSITE" id="PS51186"/>
    </source>
</evidence>
<evidence type="ECO:0000313" key="2">
    <source>
        <dbReference type="EMBL" id="MFC4035454.1"/>
    </source>
</evidence>
<dbReference type="PANTHER" id="PTHR39173">
    <property type="entry name" value="ACETYLTRANSFERASE"/>
    <property type="match status" value="1"/>
</dbReference>
<proteinExistence type="predicted"/>
<dbReference type="Pfam" id="PF13302">
    <property type="entry name" value="Acetyltransf_3"/>
    <property type="match status" value="1"/>
</dbReference>
<dbReference type="Proteomes" id="UP001595765">
    <property type="component" value="Unassembled WGS sequence"/>
</dbReference>
<dbReference type="SUPFAM" id="SSF55729">
    <property type="entry name" value="Acyl-CoA N-acyltransferases (Nat)"/>
    <property type="match status" value="1"/>
</dbReference>
<dbReference type="InterPro" id="IPR000182">
    <property type="entry name" value="GNAT_dom"/>
</dbReference>
<dbReference type="InterPro" id="IPR016181">
    <property type="entry name" value="Acyl_CoA_acyltransferase"/>
</dbReference>